<keyword evidence="4" id="KW-1185">Reference proteome</keyword>
<evidence type="ECO:0000259" key="2">
    <source>
        <dbReference type="Pfam" id="PF14311"/>
    </source>
</evidence>
<feature type="compositionally biased region" description="Low complexity" evidence="1">
    <location>
        <begin position="848"/>
        <end position="860"/>
    </location>
</feature>
<dbReference type="PANTHER" id="PTHR37317:SF1">
    <property type="entry name" value="ZINC-RIBBON DOMAIN-CONTAINING PROTEIN-RELATED"/>
    <property type="match status" value="1"/>
</dbReference>
<comment type="caution">
    <text evidence="3">The sequence shown here is derived from an EMBL/GenBank/DDBJ whole genome shotgun (WGS) entry which is preliminary data.</text>
</comment>
<dbReference type="Pfam" id="PF14311">
    <property type="entry name" value="DUF4379"/>
    <property type="match status" value="1"/>
</dbReference>
<name>A0A0M9FSY4_LEPPY</name>
<dbReference type="VEuPathDB" id="TriTrypDB:LpyrH10_25_0970"/>
<feature type="compositionally biased region" description="Basic residues" evidence="1">
    <location>
        <begin position="831"/>
        <end position="842"/>
    </location>
</feature>
<feature type="region of interest" description="Disordered" evidence="1">
    <location>
        <begin position="741"/>
        <end position="772"/>
    </location>
</feature>
<organism evidence="3 4">
    <name type="scientific">Leptomonas pyrrhocoris</name>
    <name type="common">Firebug parasite</name>
    <dbReference type="NCBI Taxonomy" id="157538"/>
    <lineage>
        <taxon>Eukaryota</taxon>
        <taxon>Discoba</taxon>
        <taxon>Euglenozoa</taxon>
        <taxon>Kinetoplastea</taxon>
        <taxon>Metakinetoplastina</taxon>
        <taxon>Trypanosomatida</taxon>
        <taxon>Trypanosomatidae</taxon>
        <taxon>Leishmaniinae</taxon>
        <taxon>Leptomonas</taxon>
    </lineage>
</organism>
<reference evidence="3 4" key="1">
    <citation type="submission" date="2015-07" db="EMBL/GenBank/DDBJ databases">
        <title>High-quality genome of monoxenous trypanosomatid Leptomonas pyrrhocoris.</title>
        <authorList>
            <person name="Flegontov P."/>
            <person name="Butenko A."/>
            <person name="Firsov S."/>
            <person name="Vlcek C."/>
            <person name="Logacheva M.D."/>
            <person name="Field M."/>
            <person name="Filatov D."/>
            <person name="Flegontova O."/>
            <person name="Gerasimov E."/>
            <person name="Jackson A.P."/>
            <person name="Kelly S."/>
            <person name="Opperdoes F."/>
            <person name="O'Reilly A."/>
            <person name="Votypka J."/>
            <person name="Yurchenko V."/>
            <person name="Lukes J."/>
        </authorList>
    </citation>
    <scope>NUCLEOTIDE SEQUENCE [LARGE SCALE GENOMIC DNA]</scope>
    <source>
        <strain evidence="3">H10</strain>
    </source>
</reference>
<feature type="compositionally biased region" description="Acidic residues" evidence="1">
    <location>
        <begin position="368"/>
        <end position="377"/>
    </location>
</feature>
<feature type="compositionally biased region" description="Low complexity" evidence="1">
    <location>
        <begin position="810"/>
        <end position="823"/>
    </location>
</feature>
<proteinExistence type="predicted"/>
<sequence>MRQAPNSSPGHFTVRVLWRRSAAAVALSAAISTTGLLRRALSTAAALPITENAAAEASSGPATASRPPRQLRLAVVRPDLLDDWIPELNDVDAQKISCMDDVTPVWWHCPHCNEKYQSTVQSRVARGRTACPHCSGFGSAVVDNTSAASEAAPTTITAFASDGDASLNVTHPDAAARWDAERNGGLLPSQVTAWSTRQVWWRPAPHSKSQRSFRRPVFAFVRDAASPDDQAAATAAMEWKLLSSIRDAARVEEAEQLGSMPVTLSAEAMATGAQYDSAVWRNAAEQVDTEQEDETAEALATKDGATTGATAPPPCAMSPADAAAVAFLWKPRTKQFLTTMQKFAGAKKTPSLKHFQHRLPSSEKREAEAEEAEEAEEKEGAAKPVGPAVPFPPREVFSHSFAPFMPRPLSVAAAVRTSHRCADTATTVRETLLNQYCDFVNQQRTKDSSSSTTSSRKAQMPLPLPVLDLHVADGTALADAALQGQTWIDFFRLTKEEVRPKGYIDPSASLYFSNTAAATTTAPSSSAIPTASFPVEHAGGKDTLSSASDGVIASGAELVFAYYPRRPSSPPAWEDDVTESVPPMLAVSTDFATDVDRDAEQVDDANEVEETKRSSVVGQQRRPRRKYNPVFRIEAPFGRADRAGAASADSAAQLAAEYDDEDEDGGLETDAGAALASELRGTSRHGVGGRAPPALDPNSASTTSASLVNAAIAALGSAFHPTPGVDDVMVDFDDVNHRRYNRGVQPTLMRDGGRNSANTAANEGRGGGAQQHQRNFRLSMPQEGLSGQLSWRRLREQENAAKATQMSEGQQQPASQASTPPSALRMDAPRSPRKVARPRRLRKDTTEAAAARPSAADSAA</sequence>
<dbReference type="PANTHER" id="PTHR37317">
    <property type="entry name" value="BLR8090 PROTEIN"/>
    <property type="match status" value="1"/>
</dbReference>
<dbReference type="GeneID" id="26908883"/>
<feature type="region of interest" description="Disordered" evidence="1">
    <location>
        <begin position="348"/>
        <end position="387"/>
    </location>
</feature>
<feature type="domain" description="Treble clef zinc finger" evidence="2">
    <location>
        <begin position="80"/>
        <end position="136"/>
    </location>
</feature>
<dbReference type="EMBL" id="LGTL01000025">
    <property type="protein sequence ID" value="KPA75299.1"/>
    <property type="molecule type" value="Genomic_DNA"/>
</dbReference>
<evidence type="ECO:0000313" key="4">
    <source>
        <dbReference type="Proteomes" id="UP000037923"/>
    </source>
</evidence>
<evidence type="ECO:0000313" key="3">
    <source>
        <dbReference type="EMBL" id="KPA75299.1"/>
    </source>
</evidence>
<dbReference type="InterPro" id="IPR025487">
    <property type="entry name" value="DUF4379"/>
</dbReference>
<dbReference type="Proteomes" id="UP000037923">
    <property type="component" value="Unassembled WGS sequence"/>
</dbReference>
<gene>
    <name evidence="3" type="ORF">ABB37_08599</name>
</gene>
<feature type="region of interest" description="Disordered" evidence="1">
    <location>
        <begin position="798"/>
        <end position="860"/>
    </location>
</feature>
<feature type="region of interest" description="Disordered" evidence="1">
    <location>
        <begin position="601"/>
        <end position="623"/>
    </location>
</feature>
<dbReference type="OrthoDB" id="267096at2759"/>
<dbReference type="RefSeq" id="XP_015653738.1">
    <property type="nucleotide sequence ID" value="XM_015807656.1"/>
</dbReference>
<feature type="region of interest" description="Disordered" evidence="1">
    <location>
        <begin position="682"/>
        <end position="701"/>
    </location>
</feature>
<accession>A0A0M9FSY4</accession>
<dbReference type="OMA" id="ATAAMEW"/>
<dbReference type="AlphaFoldDB" id="A0A0M9FSY4"/>
<protein>
    <recommendedName>
        <fullName evidence="2">Treble clef zinc finger domain-containing protein</fullName>
    </recommendedName>
</protein>
<evidence type="ECO:0000256" key="1">
    <source>
        <dbReference type="SAM" id="MobiDB-lite"/>
    </source>
</evidence>